<dbReference type="Proteomes" id="UP001652583">
    <property type="component" value="Chromosome A3"/>
</dbReference>
<proteinExistence type="predicted"/>
<feature type="compositionally biased region" description="Low complexity" evidence="1">
    <location>
        <begin position="131"/>
        <end position="140"/>
    </location>
</feature>
<name>A0ABM3ND89_ACIJB</name>
<organism evidence="2 3">
    <name type="scientific">Acinonyx jubatus</name>
    <name type="common">Cheetah</name>
    <dbReference type="NCBI Taxonomy" id="32536"/>
    <lineage>
        <taxon>Eukaryota</taxon>
        <taxon>Metazoa</taxon>
        <taxon>Chordata</taxon>
        <taxon>Craniata</taxon>
        <taxon>Vertebrata</taxon>
        <taxon>Euteleostomi</taxon>
        <taxon>Mammalia</taxon>
        <taxon>Eutheria</taxon>
        <taxon>Laurasiatheria</taxon>
        <taxon>Carnivora</taxon>
        <taxon>Feliformia</taxon>
        <taxon>Felidae</taxon>
        <taxon>Felinae</taxon>
        <taxon>Acinonyx</taxon>
    </lineage>
</organism>
<feature type="region of interest" description="Disordered" evidence="1">
    <location>
        <begin position="396"/>
        <end position="436"/>
    </location>
</feature>
<feature type="compositionally biased region" description="Pro residues" evidence="1">
    <location>
        <begin position="300"/>
        <end position="310"/>
    </location>
</feature>
<gene>
    <name evidence="3" type="primary">LOC113595763</name>
</gene>
<feature type="compositionally biased region" description="Low complexity" evidence="1">
    <location>
        <begin position="169"/>
        <end position="183"/>
    </location>
</feature>
<dbReference type="GeneID" id="113595763"/>
<dbReference type="RefSeq" id="XP_053057309.1">
    <property type="nucleotide sequence ID" value="XM_053201334.1"/>
</dbReference>
<accession>A0ABM3ND89</accession>
<feature type="region of interest" description="Disordered" evidence="1">
    <location>
        <begin position="81"/>
        <end position="226"/>
    </location>
</feature>
<evidence type="ECO:0000256" key="1">
    <source>
        <dbReference type="SAM" id="MobiDB-lite"/>
    </source>
</evidence>
<keyword evidence="2" id="KW-1185">Reference proteome</keyword>
<sequence length="492" mass="52304">MNTSVFFNPADASSPRAGAGDPERPLARLAPAGPQHSYPSRAGAAAAACCSSAAAASARSAARSRLLLGARRPRTPLPRAQEGVWTAAKRAGQVHERRGPAGRRASAGSALGAPRPARRDCPRARRRRSLRAYPRSARAPGDYTGARELRGTRAAHTRTHALRARRLPRTLPASRPARSSAHTDAALERPRPCPAPCGHTSAHGNASPPPPPRPHSNAPPTAHQPQRLWARTGTRESQAFPAHTLAAPKTHLCPQAFAVGPRIQAFLSDTTSGLPHGPLFPSRWRGSRRPRPGQQASAPLPFPQANPAPVPSALRAEPTDPPTLGALPCFLPFGPSPALRELRRVRRAHGEGGWDPQPPPPPQPTGAPLTLRCRFSLTLGAAVPRPLRCQDGPALSPETCNVPPSPPTYSPTPRPTFRKAPKARGAGSHRGTQAGHSLWWGGGQGTLGSWHSSLSETVALGLCQPLSTRWRIPLLTPTWGDLQLQGVRCPWC</sequence>
<feature type="region of interest" description="Disordered" evidence="1">
    <location>
        <begin position="348"/>
        <end position="367"/>
    </location>
</feature>
<feature type="compositionally biased region" description="Pro residues" evidence="1">
    <location>
        <begin position="356"/>
        <end position="365"/>
    </location>
</feature>
<feature type="compositionally biased region" description="Basic residues" evidence="1">
    <location>
        <begin position="153"/>
        <end position="168"/>
    </location>
</feature>
<protein>
    <submittedName>
        <fullName evidence="3">Proline-rich protein 36-like</fullName>
    </submittedName>
</protein>
<feature type="region of interest" description="Disordered" evidence="1">
    <location>
        <begin position="1"/>
        <end position="40"/>
    </location>
</feature>
<reference evidence="3" key="1">
    <citation type="submission" date="2025-08" db="UniProtKB">
        <authorList>
            <consortium name="RefSeq"/>
        </authorList>
    </citation>
    <scope>IDENTIFICATION</scope>
    <source>
        <tissue evidence="3">Blood</tissue>
    </source>
</reference>
<feature type="region of interest" description="Disordered" evidence="1">
    <location>
        <begin position="269"/>
        <end position="321"/>
    </location>
</feature>
<feature type="compositionally biased region" description="Pro residues" evidence="1">
    <location>
        <begin position="403"/>
        <end position="414"/>
    </location>
</feature>
<evidence type="ECO:0000313" key="2">
    <source>
        <dbReference type="Proteomes" id="UP001652583"/>
    </source>
</evidence>
<evidence type="ECO:0000313" key="3">
    <source>
        <dbReference type="RefSeq" id="XP_053057309.1"/>
    </source>
</evidence>
<feature type="compositionally biased region" description="Low complexity" evidence="1">
    <location>
        <begin position="102"/>
        <end position="115"/>
    </location>
</feature>